<gene>
    <name evidence="2" type="ordered locus">CCNA_03979</name>
</gene>
<dbReference type="EMBL" id="CP001340">
    <property type="protein sequence ID" value="AHI88582.1"/>
    <property type="molecule type" value="Genomic_DNA"/>
</dbReference>
<proteinExistence type="predicted"/>
<dbReference type="Proteomes" id="UP000001364">
    <property type="component" value="Chromosome"/>
</dbReference>
<dbReference type="GeneID" id="18668930"/>
<reference evidence="2 3" key="1">
    <citation type="journal article" date="2010" name="J. Bacteriol.">
        <title>The genetic basis of laboratory adaptation in Caulobacter crescentus.</title>
        <authorList>
            <person name="Marks M.E."/>
            <person name="Castro-Rojas C.M."/>
            <person name="Teiling C."/>
            <person name="Du L."/>
            <person name="Kapatral V."/>
            <person name="Walunas T.L."/>
            <person name="Crosson S."/>
        </authorList>
    </citation>
    <scope>NUCLEOTIDE SEQUENCE [LARGE SCALE GENOMIC DNA]</scope>
    <source>
        <strain evidence="3">NA1000 / CB15N</strain>
    </source>
</reference>
<accession>A0A0H3J4A4</accession>
<dbReference type="KEGG" id="ccs:CCNA_03979"/>
<feature type="region of interest" description="Disordered" evidence="1">
    <location>
        <begin position="1"/>
        <end position="24"/>
    </location>
</feature>
<feature type="compositionally biased region" description="Basic and acidic residues" evidence="1">
    <location>
        <begin position="1"/>
        <end position="17"/>
    </location>
</feature>
<protein>
    <submittedName>
        <fullName evidence="2">Uncharacterized protein</fullName>
    </submittedName>
</protein>
<dbReference type="RefSeq" id="WP_024265844.1">
    <property type="nucleotide sequence ID" value="NC_011916.1"/>
</dbReference>
<sequence length="73" mass="8000">MISPVREHDANPDREQTMQKSSLRQIYSRTGSSSFQAHTLPADLTTTLANRSRTEACLIAALLKVGDESVLAL</sequence>
<dbReference type="AlphaFoldDB" id="A0A0H3J4A4"/>
<evidence type="ECO:0000313" key="2">
    <source>
        <dbReference type="EMBL" id="AHI88582.1"/>
    </source>
</evidence>
<organism evidence="2 3">
    <name type="scientific">Caulobacter vibrioides (strain NA1000 / CB15N)</name>
    <name type="common">Caulobacter crescentus</name>
    <dbReference type="NCBI Taxonomy" id="565050"/>
    <lineage>
        <taxon>Bacteria</taxon>
        <taxon>Pseudomonadati</taxon>
        <taxon>Pseudomonadota</taxon>
        <taxon>Alphaproteobacteria</taxon>
        <taxon>Caulobacterales</taxon>
        <taxon>Caulobacteraceae</taxon>
        <taxon>Caulobacter</taxon>
    </lineage>
</organism>
<evidence type="ECO:0000256" key="1">
    <source>
        <dbReference type="SAM" id="MobiDB-lite"/>
    </source>
</evidence>
<dbReference type="RefSeq" id="YP_009020551.1">
    <property type="nucleotide sequence ID" value="NC_011916.1"/>
</dbReference>
<name>A0A0H3J4A4_CAUVN</name>
<dbReference type="HOGENOM" id="CLU_2697846_0_0_5"/>
<keyword evidence="3" id="KW-1185">Reference proteome</keyword>
<evidence type="ECO:0000313" key="3">
    <source>
        <dbReference type="Proteomes" id="UP000001364"/>
    </source>
</evidence>